<feature type="compositionally biased region" description="Basic and acidic residues" evidence="1">
    <location>
        <begin position="40"/>
        <end position="51"/>
    </location>
</feature>
<reference evidence="2" key="1">
    <citation type="submission" date="2024-06" db="EMBL/GenBank/DDBJ databases">
        <title>Kribbella sp. strain HUAS MG21 genome sequences.</title>
        <authorList>
            <person name="Mo P."/>
        </authorList>
    </citation>
    <scope>NUCLEOTIDE SEQUENCE</scope>
    <source>
        <strain evidence="2">HUAS MG21</strain>
    </source>
</reference>
<evidence type="ECO:0000313" key="2">
    <source>
        <dbReference type="EMBL" id="XBV23327.1"/>
    </source>
</evidence>
<organism evidence="2">
    <name type="scientific">Kribbella sp. HUAS MG21</name>
    <dbReference type="NCBI Taxonomy" id="3160966"/>
    <lineage>
        <taxon>Bacteria</taxon>
        <taxon>Bacillati</taxon>
        <taxon>Actinomycetota</taxon>
        <taxon>Actinomycetes</taxon>
        <taxon>Propionibacteriales</taxon>
        <taxon>Kribbellaceae</taxon>
        <taxon>Kribbella</taxon>
    </lineage>
</organism>
<accession>A0AAU7T907</accession>
<name>A0AAU7T907_9ACTN</name>
<gene>
    <name evidence="2" type="ORF">ABN611_32760</name>
</gene>
<feature type="compositionally biased region" description="Low complexity" evidence="1">
    <location>
        <begin position="22"/>
        <end position="31"/>
    </location>
</feature>
<sequence length="147" mass="16460">MGFDQSEHPVMRRLVGRDDQPAAGVERVAVEVADDAASGRAERDPGREVHAVAEVPVGHVRRPAPGRDPRDSQGSVTLTQRPYTISDLLNVFSAAGLWIETAIEPQLSEDAQRRYPHKQAWMNKHLGILLFKLRPHPSRFRVPATWE</sequence>
<evidence type="ECO:0000256" key="1">
    <source>
        <dbReference type="SAM" id="MobiDB-lite"/>
    </source>
</evidence>
<dbReference type="EMBL" id="CP158165">
    <property type="protein sequence ID" value="XBV23327.1"/>
    <property type="molecule type" value="Genomic_DNA"/>
</dbReference>
<feature type="region of interest" description="Disordered" evidence="1">
    <location>
        <begin position="1"/>
        <end position="79"/>
    </location>
</feature>
<feature type="compositionally biased region" description="Basic and acidic residues" evidence="1">
    <location>
        <begin position="1"/>
        <end position="20"/>
    </location>
</feature>
<proteinExistence type="predicted"/>
<dbReference type="AlphaFoldDB" id="A0AAU7T907"/>
<protein>
    <submittedName>
        <fullName evidence="2">Uncharacterized protein</fullName>
    </submittedName>
</protein>